<name>A0A831M261_9EURY</name>
<evidence type="ECO:0000313" key="1">
    <source>
        <dbReference type="EMBL" id="HDS63503.1"/>
    </source>
</evidence>
<dbReference type="EMBL" id="DSBY01000214">
    <property type="protein sequence ID" value="HDS63503.1"/>
    <property type="molecule type" value="Genomic_DNA"/>
</dbReference>
<comment type="caution">
    <text evidence="1">The sequence shown here is derived from an EMBL/GenBank/DDBJ whole genome shotgun (WGS) entry which is preliminary data.</text>
</comment>
<feature type="non-terminal residue" evidence="1">
    <location>
        <position position="72"/>
    </location>
</feature>
<organism evidence="1">
    <name type="scientific">Methanofollis liminatans</name>
    <dbReference type="NCBI Taxonomy" id="2201"/>
    <lineage>
        <taxon>Archaea</taxon>
        <taxon>Methanobacteriati</taxon>
        <taxon>Methanobacteriota</taxon>
        <taxon>Stenosarchaea group</taxon>
        <taxon>Methanomicrobia</taxon>
        <taxon>Methanomicrobiales</taxon>
        <taxon>Methanomicrobiaceae</taxon>
        <taxon>Methanofollis</taxon>
    </lineage>
</organism>
<reference evidence="1" key="1">
    <citation type="journal article" date="2020" name="mSystems">
        <title>Genome- and Community-Level Interaction Insights into Carbon Utilization and Element Cycling Functions of Hydrothermarchaeota in Hydrothermal Sediment.</title>
        <authorList>
            <person name="Zhou Z."/>
            <person name="Liu Y."/>
            <person name="Xu W."/>
            <person name="Pan J."/>
            <person name="Luo Z.H."/>
            <person name="Li M."/>
        </authorList>
    </citation>
    <scope>NUCLEOTIDE SEQUENCE</scope>
    <source>
        <strain evidence="1">SpSt-1183</strain>
    </source>
</reference>
<dbReference type="AlphaFoldDB" id="A0A831M261"/>
<sequence>MYAHERSESRIDPDQIGLYTTPAVVRILVALVRGAQPPAHLAVITGCRRGETEPVLCDLRQRGIVVQEWEGY</sequence>
<proteinExistence type="predicted"/>
<dbReference type="Proteomes" id="UP000885648">
    <property type="component" value="Unassembled WGS sequence"/>
</dbReference>
<gene>
    <name evidence="1" type="ORF">ENN52_05165</name>
</gene>
<protein>
    <submittedName>
        <fullName evidence="1">Uncharacterized protein</fullName>
    </submittedName>
</protein>
<accession>A0A831M261</accession>